<feature type="region of interest" description="Disordered" evidence="4">
    <location>
        <begin position="374"/>
        <end position="400"/>
    </location>
</feature>
<evidence type="ECO:0000256" key="4">
    <source>
        <dbReference type="SAM" id="MobiDB-lite"/>
    </source>
</evidence>
<dbReference type="SUPFAM" id="SSF52540">
    <property type="entry name" value="P-loop containing nucleoside triphosphate hydrolases"/>
    <property type="match status" value="1"/>
</dbReference>
<evidence type="ECO:0000259" key="5">
    <source>
        <dbReference type="PROSITE" id="PS50893"/>
    </source>
</evidence>
<proteinExistence type="predicted"/>
<dbReference type="GO" id="GO:0005524">
    <property type="term" value="F:ATP binding"/>
    <property type="evidence" value="ECO:0007669"/>
    <property type="project" value="UniProtKB-KW"/>
</dbReference>
<keyword evidence="2" id="KW-0547">Nucleotide-binding</keyword>
<dbReference type="Pfam" id="PF00005">
    <property type="entry name" value="ABC_tran"/>
    <property type="match status" value="1"/>
</dbReference>
<keyword evidence="3 6" id="KW-0067">ATP-binding</keyword>
<dbReference type="Proteomes" id="UP001524547">
    <property type="component" value="Unassembled WGS sequence"/>
</dbReference>
<dbReference type="InterPro" id="IPR003439">
    <property type="entry name" value="ABC_transporter-like_ATP-bd"/>
</dbReference>
<feature type="domain" description="ABC transporter" evidence="5">
    <location>
        <begin position="18"/>
        <end position="249"/>
    </location>
</feature>
<dbReference type="Gene3D" id="3.40.50.300">
    <property type="entry name" value="P-loop containing nucleotide triphosphate hydrolases"/>
    <property type="match status" value="1"/>
</dbReference>
<keyword evidence="7" id="KW-1185">Reference proteome</keyword>
<dbReference type="PROSITE" id="PS00211">
    <property type="entry name" value="ABC_TRANSPORTER_1"/>
    <property type="match status" value="1"/>
</dbReference>
<dbReference type="Pfam" id="PF08402">
    <property type="entry name" value="TOBE_2"/>
    <property type="match status" value="1"/>
</dbReference>
<evidence type="ECO:0000313" key="6">
    <source>
        <dbReference type="EMBL" id="MCQ8239250.1"/>
    </source>
</evidence>
<comment type="caution">
    <text evidence="6">The sequence shown here is derived from an EMBL/GenBank/DDBJ whole genome shotgun (WGS) entry which is preliminary data.</text>
</comment>
<dbReference type="InterPro" id="IPR017871">
    <property type="entry name" value="ABC_transporter-like_CS"/>
</dbReference>
<gene>
    <name evidence="6" type="ORF">NFI88_00145</name>
</gene>
<dbReference type="PANTHER" id="PTHR42781:SF4">
    <property type="entry name" value="SPERMIDINE_PUTRESCINE IMPORT ATP-BINDING PROTEIN POTA"/>
    <property type="match status" value="1"/>
</dbReference>
<evidence type="ECO:0000256" key="2">
    <source>
        <dbReference type="ARBA" id="ARBA00022741"/>
    </source>
</evidence>
<dbReference type="RefSeq" id="WP_422917998.1">
    <property type="nucleotide sequence ID" value="NZ_JAMZEJ010000001.1"/>
</dbReference>
<organism evidence="6 7">
    <name type="scientific">Rhizosaccharibacter radicis</name>
    <dbReference type="NCBI Taxonomy" id="2782605"/>
    <lineage>
        <taxon>Bacteria</taxon>
        <taxon>Pseudomonadati</taxon>
        <taxon>Pseudomonadota</taxon>
        <taxon>Alphaproteobacteria</taxon>
        <taxon>Acetobacterales</taxon>
        <taxon>Acetobacteraceae</taxon>
        <taxon>Rhizosaccharibacter</taxon>
    </lineage>
</organism>
<dbReference type="EMBL" id="JAMZEJ010000001">
    <property type="protein sequence ID" value="MCQ8239250.1"/>
    <property type="molecule type" value="Genomic_DNA"/>
</dbReference>
<keyword evidence="1" id="KW-0813">Transport</keyword>
<feature type="compositionally biased region" description="Basic residues" evidence="4">
    <location>
        <begin position="385"/>
        <end position="400"/>
    </location>
</feature>
<sequence>MPMIHASPRLVARGLGALRPFPRRSRAGDTAFLLRDVTMALPAGQCLSLLEGEAGLGELMVDTLLGHVRTSAGTLLLDGQSIQDLRPGRRGLAVVSSRDPLLDHLSVGANIRLAAEARGLGFAEATRQAAEAAALAGMEGLREAPIATLSPGERVRASLARALAGAPAAIILHDPFAGLPSAERHALQRLCRRLVRARELSLLVVSADPEETLVLGDVVGVLANGTIEQSGSPTELLDRPRSVAVATLLGGANRMSGHVISVDDDLALVRLACGATMEVGADPDTAPGTVCSICIRPERVAVAFLRRAETEPVSDAVPATLSEVVQMGDHLRLRFRLSDGTEMLAKRPAAQPLGELRPDRPALLAWQPQHASLLPLGDPMPDRRPARHPGRGGLFRRRAY</sequence>
<dbReference type="SUPFAM" id="SSF50331">
    <property type="entry name" value="MOP-like"/>
    <property type="match status" value="1"/>
</dbReference>
<reference evidence="6 7" key="1">
    <citation type="submission" date="2022-06" db="EMBL/GenBank/DDBJ databases">
        <title>Rhizosaccharibacter gen. nov. sp. nov. KSS12, endophytic bacteria isolated from sugarcane.</title>
        <authorList>
            <person name="Pitiwittayakul N."/>
        </authorList>
    </citation>
    <scope>NUCLEOTIDE SEQUENCE [LARGE SCALE GENOMIC DNA]</scope>
    <source>
        <strain evidence="6 7">KSS12</strain>
    </source>
</reference>
<dbReference type="InterPro" id="IPR008995">
    <property type="entry name" value="Mo/tungstate-bd_C_term_dom"/>
</dbReference>
<protein>
    <submittedName>
        <fullName evidence="6">ATP-binding cassette domain-containing protein</fullName>
    </submittedName>
</protein>
<evidence type="ECO:0000256" key="3">
    <source>
        <dbReference type="ARBA" id="ARBA00022840"/>
    </source>
</evidence>
<evidence type="ECO:0000256" key="1">
    <source>
        <dbReference type="ARBA" id="ARBA00022448"/>
    </source>
</evidence>
<dbReference type="PROSITE" id="PS50893">
    <property type="entry name" value="ABC_TRANSPORTER_2"/>
    <property type="match status" value="1"/>
</dbReference>
<evidence type="ECO:0000313" key="7">
    <source>
        <dbReference type="Proteomes" id="UP001524547"/>
    </source>
</evidence>
<dbReference type="InterPro" id="IPR050093">
    <property type="entry name" value="ABC_SmlMolc_Importer"/>
</dbReference>
<dbReference type="PANTHER" id="PTHR42781">
    <property type="entry name" value="SPERMIDINE/PUTRESCINE IMPORT ATP-BINDING PROTEIN POTA"/>
    <property type="match status" value="1"/>
</dbReference>
<name>A0ABT1VV51_9PROT</name>
<dbReference type="InterPro" id="IPR013611">
    <property type="entry name" value="Transp-assoc_OB_typ2"/>
</dbReference>
<dbReference type="InterPro" id="IPR027417">
    <property type="entry name" value="P-loop_NTPase"/>
</dbReference>
<accession>A0ABT1VV51</accession>